<dbReference type="Proteomes" id="UP001231189">
    <property type="component" value="Unassembled WGS sequence"/>
</dbReference>
<evidence type="ECO:0000259" key="1">
    <source>
        <dbReference type="Pfam" id="PF00078"/>
    </source>
</evidence>
<name>A0AAD8SCS0_LOLMU</name>
<dbReference type="Pfam" id="PF00078">
    <property type="entry name" value="RVT_1"/>
    <property type="match status" value="1"/>
</dbReference>
<evidence type="ECO:0000313" key="2">
    <source>
        <dbReference type="EMBL" id="KAK1649705.1"/>
    </source>
</evidence>
<dbReference type="InterPro" id="IPR053134">
    <property type="entry name" value="RNA-dir_DNA_polymerase"/>
</dbReference>
<evidence type="ECO:0000313" key="3">
    <source>
        <dbReference type="Proteomes" id="UP001231189"/>
    </source>
</evidence>
<dbReference type="PANTHER" id="PTHR24559:SF430">
    <property type="entry name" value="RNA-DIRECTED DNA POLYMERASE"/>
    <property type="match status" value="1"/>
</dbReference>
<dbReference type="SUPFAM" id="SSF56672">
    <property type="entry name" value="DNA/RNA polymerases"/>
    <property type="match status" value="1"/>
</dbReference>
<gene>
    <name evidence="2" type="ORF">QYE76_067510</name>
</gene>
<reference evidence="2" key="1">
    <citation type="submission" date="2023-07" db="EMBL/GenBank/DDBJ databases">
        <title>A chromosome-level genome assembly of Lolium multiflorum.</title>
        <authorList>
            <person name="Chen Y."/>
            <person name="Copetti D."/>
            <person name="Kolliker R."/>
            <person name="Studer B."/>
        </authorList>
    </citation>
    <scope>NUCLEOTIDE SEQUENCE</scope>
    <source>
        <strain evidence="2">02402/16</strain>
        <tissue evidence="2">Leaf</tissue>
    </source>
</reference>
<sequence>MHTTKKKISDHKTTFKAAIDTKKVDLMQGDASKKIRMKKSDQKVTSFITPFGTYCYVTMPFGLKNAGATYQRTMQRCLKDQIGQNVHAYVDNIAVMTRKESNLISDLQETFENLRRYKMMLNPLKCVFGVPVGKLLSFIVSHRGIEDSIYPKPQTEGIAEEYLDNWRHLWETCRQGRSSAPDIAFVLESPTPSSPRNSVRCGSFEFTPCSEASHPISTESRGSMDATFGGVHFIIDSRGFLRLLSSSAPSPRTLVPDDTTPTIALAVLPRNMREGSRSSFGSKEE</sequence>
<dbReference type="CDD" id="cd01647">
    <property type="entry name" value="RT_LTR"/>
    <property type="match status" value="1"/>
</dbReference>
<feature type="domain" description="Reverse transcriptase" evidence="1">
    <location>
        <begin position="30"/>
        <end position="129"/>
    </location>
</feature>
<dbReference type="InterPro" id="IPR000477">
    <property type="entry name" value="RT_dom"/>
</dbReference>
<organism evidence="2 3">
    <name type="scientific">Lolium multiflorum</name>
    <name type="common">Italian ryegrass</name>
    <name type="synonym">Lolium perenne subsp. multiflorum</name>
    <dbReference type="NCBI Taxonomy" id="4521"/>
    <lineage>
        <taxon>Eukaryota</taxon>
        <taxon>Viridiplantae</taxon>
        <taxon>Streptophyta</taxon>
        <taxon>Embryophyta</taxon>
        <taxon>Tracheophyta</taxon>
        <taxon>Spermatophyta</taxon>
        <taxon>Magnoliopsida</taxon>
        <taxon>Liliopsida</taxon>
        <taxon>Poales</taxon>
        <taxon>Poaceae</taxon>
        <taxon>BOP clade</taxon>
        <taxon>Pooideae</taxon>
        <taxon>Poodae</taxon>
        <taxon>Poeae</taxon>
        <taxon>Poeae Chloroplast Group 2 (Poeae type)</taxon>
        <taxon>Loliodinae</taxon>
        <taxon>Loliinae</taxon>
        <taxon>Lolium</taxon>
    </lineage>
</organism>
<dbReference type="AlphaFoldDB" id="A0AAD8SCS0"/>
<accession>A0AAD8SCS0</accession>
<protein>
    <recommendedName>
        <fullName evidence="1">Reverse transcriptase domain-containing protein</fullName>
    </recommendedName>
</protein>
<dbReference type="Gene3D" id="3.10.10.10">
    <property type="entry name" value="HIV Type 1 Reverse Transcriptase, subunit A, domain 1"/>
    <property type="match status" value="1"/>
</dbReference>
<proteinExistence type="predicted"/>
<dbReference type="PANTHER" id="PTHR24559">
    <property type="entry name" value="TRANSPOSON TY3-I GAG-POL POLYPROTEIN"/>
    <property type="match status" value="1"/>
</dbReference>
<dbReference type="InterPro" id="IPR043502">
    <property type="entry name" value="DNA/RNA_pol_sf"/>
</dbReference>
<dbReference type="EMBL" id="JAUUTY010000004">
    <property type="protein sequence ID" value="KAK1649705.1"/>
    <property type="molecule type" value="Genomic_DNA"/>
</dbReference>
<dbReference type="Gene3D" id="3.30.70.270">
    <property type="match status" value="1"/>
</dbReference>
<keyword evidence="3" id="KW-1185">Reference proteome</keyword>
<dbReference type="InterPro" id="IPR043128">
    <property type="entry name" value="Rev_trsase/Diguanyl_cyclase"/>
</dbReference>
<comment type="caution">
    <text evidence="2">The sequence shown here is derived from an EMBL/GenBank/DDBJ whole genome shotgun (WGS) entry which is preliminary data.</text>
</comment>